<comment type="caution">
    <text evidence="2">The sequence shown here is derived from an EMBL/GenBank/DDBJ whole genome shotgun (WGS) entry which is preliminary data.</text>
</comment>
<evidence type="ECO:0000313" key="3">
    <source>
        <dbReference type="Proteomes" id="UP000186594"/>
    </source>
</evidence>
<dbReference type="OrthoDB" id="2333384at2759"/>
<dbReference type="SUPFAM" id="SSF81296">
    <property type="entry name" value="E set domains"/>
    <property type="match status" value="1"/>
</dbReference>
<dbReference type="AlphaFoldDB" id="A0A1U7LN10"/>
<organism evidence="2 3">
    <name type="scientific">Neolecta irregularis (strain DAH-3)</name>
    <dbReference type="NCBI Taxonomy" id="1198029"/>
    <lineage>
        <taxon>Eukaryota</taxon>
        <taxon>Fungi</taxon>
        <taxon>Dikarya</taxon>
        <taxon>Ascomycota</taxon>
        <taxon>Taphrinomycotina</taxon>
        <taxon>Neolectales</taxon>
        <taxon>Neolectaceae</taxon>
        <taxon>Neolecta</taxon>
    </lineage>
</organism>
<evidence type="ECO:0000259" key="1">
    <source>
        <dbReference type="Pfam" id="PF00339"/>
    </source>
</evidence>
<protein>
    <recommendedName>
        <fullName evidence="1">Arrestin-like N-terminal domain-containing protein</fullName>
    </recommendedName>
</protein>
<reference evidence="2 3" key="1">
    <citation type="submission" date="2016-04" db="EMBL/GenBank/DDBJ databases">
        <title>Evolutionary innovation and constraint leading to complex multicellularity in the Ascomycota.</title>
        <authorList>
            <person name="Cisse O."/>
            <person name="Nguyen A."/>
            <person name="Hewitt D.A."/>
            <person name="Jedd G."/>
            <person name="Stajich J.E."/>
        </authorList>
    </citation>
    <scope>NUCLEOTIDE SEQUENCE [LARGE SCALE GENOMIC DNA]</scope>
    <source>
        <strain evidence="2 3">DAH-3</strain>
    </source>
</reference>
<dbReference type="OMA" id="ANSQITH"/>
<dbReference type="Pfam" id="PF00339">
    <property type="entry name" value="Arrestin_N"/>
    <property type="match status" value="1"/>
</dbReference>
<dbReference type="InterPro" id="IPR011021">
    <property type="entry name" value="Arrestin-like_N"/>
</dbReference>
<sequence length="396" mass="44043">MSFVPSIVHTSGEYLLLPDTSAVLAPGFINRDSALVNLQGELRIQVLKPVTIKSIQFKFESQTSFADHNDSLAHYILYSRVNDLSLESSFLDSGEHIFPYSIPVPTWLPPSIQTAHGHVSHQIHVSIRKSGLRMVKSQTSQLRQSITVYRTPQLQHDASFVKRWTGERTDRKLAWAVSSPTFASIGGCINLSIRMYSQTLANVIKCCTANLIQQETHTTRPDRNTWGLIMDDQPDLLMTLGDFGSVDATTTEKAFVFYPSTNLQKRILGSPVTAKFPPPPATHSIIAPQARRTVYRLNITIPLHPSKSIYPSHSSLLITIVHKVSLTFRMVGAKDLLITLPILILPEILGLKMGISHLSPPPYDEAVVVEDSTDTEAWLEESLPQYEPQQSVDVVG</sequence>
<dbReference type="Gene3D" id="2.60.40.640">
    <property type="match status" value="1"/>
</dbReference>
<accession>A0A1U7LN10</accession>
<dbReference type="InterPro" id="IPR014756">
    <property type="entry name" value="Ig_E-set"/>
</dbReference>
<evidence type="ECO:0000313" key="2">
    <source>
        <dbReference type="EMBL" id="OLL24060.1"/>
    </source>
</evidence>
<dbReference type="InterPro" id="IPR014752">
    <property type="entry name" value="Arrestin-like_C"/>
</dbReference>
<keyword evidence="3" id="KW-1185">Reference proteome</keyword>
<name>A0A1U7LN10_NEOID</name>
<dbReference type="EMBL" id="LXFE01001003">
    <property type="protein sequence ID" value="OLL24060.1"/>
    <property type="molecule type" value="Genomic_DNA"/>
</dbReference>
<proteinExistence type="predicted"/>
<feature type="domain" description="Arrestin-like N-terminal" evidence="1">
    <location>
        <begin position="59"/>
        <end position="150"/>
    </location>
</feature>
<dbReference type="Proteomes" id="UP000186594">
    <property type="component" value="Unassembled WGS sequence"/>
</dbReference>
<gene>
    <name evidence="2" type="ORF">NEOLI_002090</name>
</gene>